<evidence type="ECO:0000256" key="2">
    <source>
        <dbReference type="ARBA" id="ARBA00022966"/>
    </source>
</evidence>
<protein>
    <submittedName>
        <fullName evidence="4">Uncharacterized protein</fullName>
    </submittedName>
</protein>
<reference evidence="4" key="1">
    <citation type="submission" date="2021-11" db="EMBL/GenBank/DDBJ databases">
        <authorList>
            <person name="Schell T."/>
        </authorList>
    </citation>
    <scope>NUCLEOTIDE SEQUENCE</scope>
    <source>
        <strain evidence="4">M5</strain>
    </source>
</reference>
<dbReference type="PANTHER" id="PTHR11412:SF136">
    <property type="entry name" value="CD109 ANTIGEN"/>
    <property type="match status" value="1"/>
</dbReference>
<comment type="caution">
    <text evidence="4">The sequence shown here is derived from an EMBL/GenBank/DDBJ whole genome shotgun (WGS) entry which is preliminary data.</text>
</comment>
<evidence type="ECO:0000313" key="4">
    <source>
        <dbReference type="EMBL" id="CAH0100540.1"/>
    </source>
</evidence>
<dbReference type="AlphaFoldDB" id="A0A8J2RHE6"/>
<dbReference type="OrthoDB" id="2142040at2759"/>
<evidence type="ECO:0000256" key="3">
    <source>
        <dbReference type="SAM" id="MobiDB-lite"/>
    </source>
</evidence>
<name>A0A8J2RHE6_9CRUS</name>
<keyword evidence="1" id="KW-0732">Signal</keyword>
<evidence type="ECO:0000256" key="1">
    <source>
        <dbReference type="ARBA" id="ARBA00022729"/>
    </source>
</evidence>
<accession>A0A8J2RHE6</accession>
<organism evidence="4 5">
    <name type="scientific">Daphnia galeata</name>
    <dbReference type="NCBI Taxonomy" id="27404"/>
    <lineage>
        <taxon>Eukaryota</taxon>
        <taxon>Metazoa</taxon>
        <taxon>Ecdysozoa</taxon>
        <taxon>Arthropoda</taxon>
        <taxon>Crustacea</taxon>
        <taxon>Branchiopoda</taxon>
        <taxon>Diplostraca</taxon>
        <taxon>Cladocera</taxon>
        <taxon>Anomopoda</taxon>
        <taxon>Daphniidae</taxon>
        <taxon>Daphnia</taxon>
    </lineage>
</organism>
<gene>
    <name evidence="4" type="ORF">DGAL_LOCUS2798</name>
</gene>
<keyword evidence="5" id="KW-1185">Reference proteome</keyword>
<dbReference type="Gene3D" id="2.60.40.1930">
    <property type="match status" value="1"/>
</dbReference>
<proteinExistence type="predicted"/>
<sequence length="997" mass="109235">MMAMRKKRSMYYQGGEVEAFNGGVDDQARRHRVVGLPPGELLQSTFDECKMKASLLLRRLQSTFVTALVGLLTLERFLSGVDAAALTQPPPAATSSSSIFNSTSTWNVVWPRAVILGSTTVMWIDLMDGSQQQTVTNVTVRLADSKRTYEEKTLTLHHGEAISPVELTIPMSYDGQLTVRLGCCDWYGSAQTFANENGNESKATVGFFGGGGSCQSEEFPVHPLEAIQSLSLRLERTVYHPDDVVSIWLACLDQHGQIIAGADPERGPSRTEQSAAGVHDVASSVQVAAHDPNNVIVHYWSVSLVGSGLKNLLFQLSDLPQQTGMWTIRATAGGLTAAQSFRLVQPGVGQHEQQEHQSESLKNLSEDEEDIDPSPMIESHFVELDFSPRTVSGIQQGSPFAGELIAGTSERGITVGLDVLDQHGASVNHQTIHFNRTTSTMIFTVPALSNLTSNATLQGTLKSIEGQPLDSQFVLATHSLGVSTWPSESSAGDIGNCNVQLFSQNGKYRFMEGETLHLSIYSGCKLVGNRINYAVISRSSGHVISWGQEYLVAKTATSIVQDGNHTNEEDQQESSQWAAELNLSIPTLYEMIPRAIVTVFFSHDDGRNLASSSLDVEVYNNVETKVTVMGVKGNKVRVNMTLKAGSYHCLFGSWAEKTKLLNSAESIPKFLGPSIETDRFLRLLPKFQAPPTPWQLFGQSGELWFVQCYDPSESTTKEMDLVVTNGSDPQLTLLSVDRNGRVRQSSPVTIPIKPVDWAIDFQLPERVRVGEELIVDVTLTNRFKNCSQTQLQMALTGGAGFVANGKKYLQQPACLAPKSKAVYRVGILVNELSPLVTLTVQLKGSSSGSCCAPSELINLDVHLEQMETLPVSKSVRVSTTEFQHSQSDSYLFCLEENVFVSNASSFKYEVLPLGNHLRRRPIDGGLGSREDIDDDEASFLQSVWVARINVFMDIHTNEREKEEKQAINPNQGSKSLAPVFWKGMHTLGCSAPLTSIH</sequence>
<feature type="region of interest" description="Disordered" evidence="3">
    <location>
        <begin position="347"/>
        <end position="371"/>
    </location>
</feature>
<dbReference type="Proteomes" id="UP000789390">
    <property type="component" value="Unassembled WGS sequence"/>
</dbReference>
<evidence type="ECO:0000313" key="5">
    <source>
        <dbReference type="Proteomes" id="UP000789390"/>
    </source>
</evidence>
<dbReference type="EMBL" id="CAKKLH010000039">
    <property type="protein sequence ID" value="CAH0100540.1"/>
    <property type="molecule type" value="Genomic_DNA"/>
</dbReference>
<dbReference type="InterPro" id="IPR050473">
    <property type="entry name" value="A2M/Complement_sys"/>
</dbReference>
<keyword evidence="2" id="KW-0882">Thioester bond</keyword>
<dbReference type="PANTHER" id="PTHR11412">
    <property type="entry name" value="MACROGLOBULIN / COMPLEMENT"/>
    <property type="match status" value="1"/>
</dbReference>